<comment type="caution">
    <text evidence="1">The sequence shown here is derived from an EMBL/GenBank/DDBJ whole genome shotgun (WGS) entry which is preliminary data.</text>
</comment>
<dbReference type="AlphaFoldDB" id="A0A0F9RJH2"/>
<evidence type="ECO:0000313" key="1">
    <source>
        <dbReference type="EMBL" id="KKN54894.1"/>
    </source>
</evidence>
<gene>
    <name evidence="1" type="ORF">LCGC14_0587870</name>
</gene>
<dbReference type="EMBL" id="LAZR01000908">
    <property type="protein sequence ID" value="KKN54894.1"/>
    <property type="molecule type" value="Genomic_DNA"/>
</dbReference>
<sequence>MQVTQCDVCKATGAPKATHRLKADDDRFTVDIEVSTLTEGLDLCSACWWKFVRQALKDSE</sequence>
<organism evidence="1">
    <name type="scientific">marine sediment metagenome</name>
    <dbReference type="NCBI Taxonomy" id="412755"/>
    <lineage>
        <taxon>unclassified sequences</taxon>
        <taxon>metagenomes</taxon>
        <taxon>ecological metagenomes</taxon>
    </lineage>
</organism>
<proteinExistence type="predicted"/>
<name>A0A0F9RJH2_9ZZZZ</name>
<accession>A0A0F9RJH2</accession>
<reference evidence="1" key="1">
    <citation type="journal article" date="2015" name="Nature">
        <title>Complex archaea that bridge the gap between prokaryotes and eukaryotes.</title>
        <authorList>
            <person name="Spang A."/>
            <person name="Saw J.H."/>
            <person name="Jorgensen S.L."/>
            <person name="Zaremba-Niedzwiedzka K."/>
            <person name="Martijn J."/>
            <person name="Lind A.E."/>
            <person name="van Eijk R."/>
            <person name="Schleper C."/>
            <person name="Guy L."/>
            <person name="Ettema T.J."/>
        </authorList>
    </citation>
    <scope>NUCLEOTIDE SEQUENCE</scope>
</reference>
<protein>
    <submittedName>
        <fullName evidence="1">Uncharacterized protein</fullName>
    </submittedName>
</protein>